<sequence length="142" mass="15444">MQLHTSAHLNERPRLRRRLQLTRFQLRPTEAPTTVFGALRNSFSAPLHHAGHSSRLAATRQAQAATRLSTRRYSGQPAAQVWLGAGCSLRSYIRQPGTVAESVASACTLAGKCYRFSNAGTVGFCRKNNIKRCGSSGSNSSI</sequence>
<organism evidence="1">
    <name type="scientific">Setaria italica</name>
    <name type="common">Foxtail millet</name>
    <name type="synonym">Panicum italicum</name>
    <dbReference type="NCBI Taxonomy" id="4555"/>
    <lineage>
        <taxon>Eukaryota</taxon>
        <taxon>Viridiplantae</taxon>
        <taxon>Streptophyta</taxon>
        <taxon>Embryophyta</taxon>
        <taxon>Tracheophyta</taxon>
        <taxon>Spermatophyta</taxon>
        <taxon>Magnoliopsida</taxon>
        <taxon>Liliopsida</taxon>
        <taxon>Poales</taxon>
        <taxon>Poaceae</taxon>
        <taxon>PACMAD clade</taxon>
        <taxon>Panicoideae</taxon>
        <taxon>Panicodae</taxon>
        <taxon>Paniceae</taxon>
        <taxon>Cenchrinae</taxon>
        <taxon>Setaria</taxon>
    </lineage>
</organism>
<proteinExistence type="predicted"/>
<reference evidence="1" key="1">
    <citation type="journal article" date="2012" name="Nat. Biotechnol.">
        <title>Reference genome sequence of the model plant Setaria.</title>
        <authorList>
            <person name="Bennetzen J.L."/>
            <person name="Schmutz J."/>
            <person name="Wang H."/>
            <person name="Percifield R."/>
            <person name="Hawkins J."/>
            <person name="Pontaroli A.C."/>
            <person name="Estep M."/>
            <person name="Feng L."/>
            <person name="Vaughn J.N."/>
            <person name="Grimwood J."/>
            <person name="Jenkins J."/>
            <person name="Barry K."/>
            <person name="Lindquist E."/>
            <person name="Hellsten U."/>
            <person name="Deshpande S."/>
            <person name="Wang X."/>
            <person name="Wu X."/>
            <person name="Mitros T."/>
            <person name="Triplett J."/>
            <person name="Yang X."/>
            <person name="Ye C.Y."/>
            <person name="Mauro-Herrera M."/>
            <person name="Wang L."/>
            <person name="Li P."/>
            <person name="Sharma M."/>
            <person name="Sharma R."/>
            <person name="Ronald P.C."/>
            <person name="Panaud O."/>
            <person name="Kellogg E.A."/>
            <person name="Brutnell T.P."/>
            <person name="Doust A.N."/>
            <person name="Tuskan G.A."/>
            <person name="Rokhsar D."/>
            <person name="Devos K.M."/>
        </authorList>
    </citation>
    <scope>NUCLEOTIDE SEQUENCE [LARGE SCALE GENOMIC DNA]</scope>
    <source>
        <strain evidence="1">Yugu1</strain>
    </source>
</reference>
<dbReference type="EMBL" id="CM003532">
    <property type="protein sequence ID" value="RCV26667.1"/>
    <property type="molecule type" value="Genomic_DNA"/>
</dbReference>
<evidence type="ECO:0000313" key="1">
    <source>
        <dbReference type="EMBL" id="RCV26667.1"/>
    </source>
</evidence>
<name>A0A368R8Z1_SETIT</name>
<dbReference type="AlphaFoldDB" id="A0A368R8Z1"/>
<gene>
    <name evidence="1" type="ORF">SETIT_5G264200v2</name>
</gene>
<protein>
    <submittedName>
        <fullName evidence="1">Uncharacterized protein</fullName>
    </submittedName>
</protein>
<reference evidence="1" key="2">
    <citation type="submission" date="2015-07" db="EMBL/GenBank/DDBJ databases">
        <authorList>
            <person name="Noorani M."/>
        </authorList>
    </citation>
    <scope>NUCLEOTIDE SEQUENCE</scope>
    <source>
        <strain evidence="1">Yugu1</strain>
    </source>
</reference>
<accession>A0A368R8Z1</accession>